<evidence type="ECO:0000256" key="1">
    <source>
        <dbReference type="ARBA" id="ARBA00022801"/>
    </source>
</evidence>
<comment type="pathway">
    <text evidence="3">Glycan biosynthesis; trehalose biosynthesis.</text>
</comment>
<comment type="caution">
    <text evidence="4">The sequence shown here is derived from an EMBL/GenBank/DDBJ whole genome shotgun (WGS) entry which is preliminary data.</text>
</comment>
<comment type="catalytic activity">
    <reaction evidence="3">
        <text>alpha,alpha-trehalose 6-phosphate + H2O = alpha,alpha-trehalose + phosphate</text>
        <dbReference type="Rhea" id="RHEA:23420"/>
        <dbReference type="ChEBI" id="CHEBI:15377"/>
        <dbReference type="ChEBI" id="CHEBI:16551"/>
        <dbReference type="ChEBI" id="CHEBI:43474"/>
        <dbReference type="ChEBI" id="CHEBI:58429"/>
        <dbReference type="EC" id="3.1.3.12"/>
    </reaction>
</comment>
<dbReference type="Gene3D" id="3.30.70.1020">
    <property type="entry name" value="Trehalose-6-phosphate phosphatase related protein, domain 2"/>
    <property type="match status" value="1"/>
</dbReference>
<comment type="similarity">
    <text evidence="3">Belongs to the trehalose phosphatase family.</text>
</comment>
<dbReference type="AlphaFoldDB" id="A0A7W3PPW4"/>
<dbReference type="GO" id="GO:0046872">
    <property type="term" value="F:metal ion binding"/>
    <property type="evidence" value="ECO:0007669"/>
    <property type="project" value="UniProtKB-KW"/>
</dbReference>
<dbReference type="EMBL" id="JACGWU010000008">
    <property type="protein sequence ID" value="MBA8829860.1"/>
    <property type="molecule type" value="Genomic_DNA"/>
</dbReference>
<dbReference type="Proteomes" id="UP000524237">
    <property type="component" value="Unassembled WGS sequence"/>
</dbReference>
<name>A0A7W3PPW4_9MICO</name>
<organism evidence="4 5">
    <name type="scientific">Alpinimonas psychrophila</name>
    <dbReference type="NCBI Taxonomy" id="748908"/>
    <lineage>
        <taxon>Bacteria</taxon>
        <taxon>Bacillati</taxon>
        <taxon>Actinomycetota</taxon>
        <taxon>Actinomycetes</taxon>
        <taxon>Micrococcales</taxon>
        <taxon>Microbacteriaceae</taxon>
        <taxon>Alpinimonas</taxon>
    </lineage>
</organism>
<dbReference type="Pfam" id="PF02358">
    <property type="entry name" value="Trehalose_PPase"/>
    <property type="match status" value="1"/>
</dbReference>
<keyword evidence="3" id="KW-0479">Metal-binding</keyword>
<dbReference type="RefSeq" id="WP_182485281.1">
    <property type="nucleotide sequence ID" value="NZ_JACGWU010000008.1"/>
</dbReference>
<dbReference type="PANTHER" id="PTHR43768:SF3">
    <property type="entry name" value="TREHALOSE 6-PHOSPHATE PHOSPHATASE"/>
    <property type="match status" value="1"/>
</dbReference>
<keyword evidence="3" id="KW-0460">Magnesium</keyword>
<sequence>MSLSPALRAALRAFTENERILVLTDFDGVLSDLIDNPHDSRMREGSRVALTALSQLPLTEVGIVTGRPLADILEVGMPPQDVLVVASHGLEFLQTSPGDDIYRPTARDTEILDALKAFLTPLAEAVPGAWLEIKPAGIAVQTRLCESQAGIQLLAIVHELPEHLASLTIRGGKDVLEFSVSSATKGTALTFLAELKQTGNILFMGDDVTDEDAFAALPPTGIGIKVGPGETLATHRIADTTEVTKVLELMVALRTPDEPVA</sequence>
<keyword evidence="1 3" id="KW-0378">Hydrolase</keyword>
<evidence type="ECO:0000256" key="2">
    <source>
        <dbReference type="ARBA" id="ARBA00024179"/>
    </source>
</evidence>
<dbReference type="PANTHER" id="PTHR43768">
    <property type="entry name" value="TREHALOSE 6-PHOSPHATE PHOSPHATASE"/>
    <property type="match status" value="1"/>
</dbReference>
<dbReference type="Gene3D" id="3.40.50.1000">
    <property type="entry name" value="HAD superfamily/HAD-like"/>
    <property type="match status" value="1"/>
</dbReference>
<evidence type="ECO:0000256" key="3">
    <source>
        <dbReference type="RuleBase" id="RU361117"/>
    </source>
</evidence>
<dbReference type="InterPro" id="IPR023214">
    <property type="entry name" value="HAD_sf"/>
</dbReference>
<dbReference type="EC" id="3.1.3.12" evidence="3"/>
<protein>
    <recommendedName>
        <fullName evidence="3">Trehalose 6-phosphate phosphatase</fullName>
        <ecNumber evidence="3">3.1.3.12</ecNumber>
    </recommendedName>
</protein>
<dbReference type="GO" id="GO:0004805">
    <property type="term" value="F:trehalose-phosphatase activity"/>
    <property type="evidence" value="ECO:0007669"/>
    <property type="project" value="UniProtKB-EC"/>
</dbReference>
<dbReference type="InterPro" id="IPR003337">
    <property type="entry name" value="Trehalose_PPase"/>
</dbReference>
<dbReference type="GO" id="GO:0005992">
    <property type="term" value="P:trehalose biosynthetic process"/>
    <property type="evidence" value="ECO:0007669"/>
    <property type="project" value="UniProtKB-UniPathway"/>
</dbReference>
<dbReference type="InterPro" id="IPR036412">
    <property type="entry name" value="HAD-like_sf"/>
</dbReference>
<dbReference type="InterPro" id="IPR044651">
    <property type="entry name" value="OTSB-like"/>
</dbReference>
<comment type="cofactor">
    <cofactor evidence="3">
        <name>Mg(2+)</name>
        <dbReference type="ChEBI" id="CHEBI:18420"/>
    </cofactor>
</comment>
<evidence type="ECO:0000313" key="5">
    <source>
        <dbReference type="Proteomes" id="UP000524237"/>
    </source>
</evidence>
<dbReference type="UniPathway" id="UPA00299"/>
<gene>
    <name evidence="4" type="ORF">FB555_001986</name>
</gene>
<keyword evidence="5" id="KW-1185">Reference proteome</keyword>
<reference evidence="4 5" key="1">
    <citation type="submission" date="2020-07" db="EMBL/GenBank/DDBJ databases">
        <title>Sequencing the genomes of 1000 actinobacteria strains.</title>
        <authorList>
            <person name="Klenk H.-P."/>
        </authorList>
    </citation>
    <scope>NUCLEOTIDE SEQUENCE [LARGE SCALE GENOMIC DNA]</scope>
    <source>
        <strain evidence="4 5">DSM 23737</strain>
    </source>
</reference>
<accession>A0A7W3PPW4</accession>
<comment type="function">
    <text evidence="2 3">Removes the phosphate from trehalose 6-phosphate to produce free trehalose.</text>
</comment>
<dbReference type="NCBIfam" id="TIGR00685">
    <property type="entry name" value="T6PP"/>
    <property type="match status" value="1"/>
</dbReference>
<proteinExistence type="inferred from homology"/>
<evidence type="ECO:0000313" key="4">
    <source>
        <dbReference type="EMBL" id="MBA8829860.1"/>
    </source>
</evidence>
<dbReference type="SUPFAM" id="SSF56784">
    <property type="entry name" value="HAD-like"/>
    <property type="match status" value="1"/>
</dbReference>